<dbReference type="AlphaFoldDB" id="W6UAF0"/>
<dbReference type="RefSeq" id="XP_024349246.1">
    <property type="nucleotide sequence ID" value="XM_024496319.1"/>
</dbReference>
<sequence>MLSGSEKCPSNDPVSSLVYHLAVGKGMDVLYDQVCFLLPPMQRCETSPKTMEGIILGKIVFIRHWPLLYCFYSGLTPCLIEGLASVTLHTPQIFELFKFNRKITKTSSNSGLKSKKNLVVKKKIMTTAYSFLVYKILFILLKSPLTNDSTLTLLKKCVKGFDNELKTRAITATNDLVQFEFKTNTIIWITFILLFSNSSRNFTHLFPLFRYGLSRIEGMLQDCYEGLQAGKSFAPSGQNKLNLRFFYKGSKPSGGGLFDTVNQCYMKDFGQYVTSDYTAHQRASNNLETDFKFSKKLLQVVGKRRLNIDFGLNLTIYMGDSLGIADQNVIFLFLPCHFNLKIVIKLGSWSLKVPRNRSPGALVLAFVNNRGFNETYVKTNIISNSDQAASIIRKHNSTEMVNLVSLTRGHKKTKIVYENEPVEELFPYN</sequence>
<comment type="caution">
    <text evidence="1">The sequence shown here is derived from an EMBL/GenBank/DDBJ whole genome shotgun (WGS) entry which is preliminary data.</text>
</comment>
<protein>
    <submittedName>
        <fullName evidence="1">Uncharacterized protein</fullName>
    </submittedName>
</protein>
<name>W6UAF0_ECHGR</name>
<evidence type="ECO:0000313" key="1">
    <source>
        <dbReference type="EMBL" id="EUB58050.1"/>
    </source>
</evidence>
<gene>
    <name evidence="1" type="ORF">EGR_07070</name>
</gene>
<dbReference type="CTD" id="36342785"/>
<organism evidence="1 2">
    <name type="scientific">Echinococcus granulosus</name>
    <name type="common">Hydatid tapeworm</name>
    <dbReference type="NCBI Taxonomy" id="6210"/>
    <lineage>
        <taxon>Eukaryota</taxon>
        <taxon>Metazoa</taxon>
        <taxon>Spiralia</taxon>
        <taxon>Lophotrochozoa</taxon>
        <taxon>Platyhelminthes</taxon>
        <taxon>Cestoda</taxon>
        <taxon>Eucestoda</taxon>
        <taxon>Cyclophyllidea</taxon>
        <taxon>Taeniidae</taxon>
        <taxon>Echinococcus</taxon>
        <taxon>Echinococcus granulosus group</taxon>
    </lineage>
</organism>
<accession>W6UAF0</accession>
<evidence type="ECO:0000313" key="2">
    <source>
        <dbReference type="Proteomes" id="UP000019149"/>
    </source>
</evidence>
<dbReference type="GeneID" id="36342785"/>
<dbReference type="OrthoDB" id="6254770at2759"/>
<keyword evidence="2" id="KW-1185">Reference proteome</keyword>
<reference evidence="1 2" key="1">
    <citation type="journal article" date="2013" name="Nat. Genet.">
        <title>The genome of the hydatid tapeworm Echinococcus granulosus.</title>
        <authorList>
            <person name="Zheng H."/>
            <person name="Zhang W."/>
            <person name="Zhang L."/>
            <person name="Zhang Z."/>
            <person name="Li J."/>
            <person name="Lu G."/>
            <person name="Zhu Y."/>
            <person name="Wang Y."/>
            <person name="Huang Y."/>
            <person name="Liu J."/>
            <person name="Kang H."/>
            <person name="Chen J."/>
            <person name="Wang L."/>
            <person name="Chen A."/>
            <person name="Yu S."/>
            <person name="Gao Z."/>
            <person name="Jin L."/>
            <person name="Gu W."/>
            <person name="Wang Z."/>
            <person name="Zhao L."/>
            <person name="Shi B."/>
            <person name="Wen H."/>
            <person name="Lin R."/>
            <person name="Jones M.K."/>
            <person name="Brejova B."/>
            <person name="Vinar T."/>
            <person name="Zhao G."/>
            <person name="McManus D.P."/>
            <person name="Chen Z."/>
            <person name="Zhou Y."/>
            <person name="Wang S."/>
        </authorList>
    </citation>
    <scope>NUCLEOTIDE SEQUENCE [LARGE SCALE GENOMIC DNA]</scope>
</reference>
<proteinExistence type="predicted"/>
<dbReference type="KEGG" id="egl:EGR_07070"/>
<dbReference type="EMBL" id="APAU02000069">
    <property type="protein sequence ID" value="EUB58050.1"/>
    <property type="molecule type" value="Genomic_DNA"/>
</dbReference>
<dbReference type="Proteomes" id="UP000019149">
    <property type="component" value="Unassembled WGS sequence"/>
</dbReference>